<dbReference type="WBParaSite" id="nRc.2.0.1.t17415-RA">
    <property type="protein sequence ID" value="nRc.2.0.1.t17415-RA"/>
    <property type="gene ID" value="nRc.2.0.1.g17415"/>
</dbReference>
<dbReference type="Gene3D" id="3.40.50.300">
    <property type="entry name" value="P-loop containing nucleotide triphosphate hydrolases"/>
    <property type="match status" value="2"/>
</dbReference>
<keyword evidence="4" id="KW-0067">ATP-binding</keyword>
<dbReference type="GO" id="GO:0016787">
    <property type="term" value="F:hydrolase activity"/>
    <property type="evidence" value="ECO:0007669"/>
    <property type="project" value="UniProtKB-KW"/>
</dbReference>
<reference evidence="7" key="1">
    <citation type="submission" date="2022-11" db="UniProtKB">
        <authorList>
            <consortium name="WormBaseParasite"/>
        </authorList>
    </citation>
    <scope>IDENTIFICATION</scope>
</reference>
<evidence type="ECO:0000256" key="2">
    <source>
        <dbReference type="ARBA" id="ARBA00022801"/>
    </source>
</evidence>
<protein>
    <submittedName>
        <fullName evidence="7">DNA2/NAM7 helicase-like C-terminal domain-containing protein</fullName>
    </submittedName>
</protein>
<keyword evidence="3" id="KW-0347">Helicase</keyword>
<dbReference type="GO" id="GO:0005524">
    <property type="term" value="F:ATP binding"/>
    <property type="evidence" value="ECO:0007669"/>
    <property type="project" value="UniProtKB-KW"/>
</dbReference>
<dbReference type="InterPro" id="IPR027417">
    <property type="entry name" value="P-loop_NTPase"/>
</dbReference>
<keyword evidence="1" id="KW-0547">Nucleotide-binding</keyword>
<evidence type="ECO:0000256" key="3">
    <source>
        <dbReference type="ARBA" id="ARBA00022806"/>
    </source>
</evidence>
<evidence type="ECO:0000256" key="4">
    <source>
        <dbReference type="ARBA" id="ARBA00022840"/>
    </source>
</evidence>
<keyword evidence="6" id="KW-1185">Reference proteome</keyword>
<evidence type="ECO:0000313" key="7">
    <source>
        <dbReference type="WBParaSite" id="nRc.2.0.1.t17415-RA"/>
    </source>
</evidence>
<dbReference type="PANTHER" id="PTHR43788:SF8">
    <property type="entry name" value="DNA-BINDING PROTEIN SMUBP-2"/>
    <property type="match status" value="1"/>
</dbReference>
<accession>A0A915IVJ5</accession>
<dbReference type="PANTHER" id="PTHR43788">
    <property type="entry name" value="DNA2/NAM7 HELICASE FAMILY MEMBER"/>
    <property type="match status" value="1"/>
</dbReference>
<dbReference type="AlphaFoldDB" id="A0A915IVJ5"/>
<dbReference type="Pfam" id="PF13087">
    <property type="entry name" value="AAA_12"/>
    <property type="match status" value="1"/>
</dbReference>
<feature type="domain" description="DNA2/NAM7 helicase-like C-terminal" evidence="5">
    <location>
        <begin position="4"/>
        <end position="113"/>
    </location>
</feature>
<evidence type="ECO:0000313" key="6">
    <source>
        <dbReference type="Proteomes" id="UP000887565"/>
    </source>
</evidence>
<name>A0A915IVJ5_ROMCU</name>
<evidence type="ECO:0000259" key="5">
    <source>
        <dbReference type="Pfam" id="PF13087"/>
    </source>
</evidence>
<organism evidence="6 7">
    <name type="scientific">Romanomermis culicivorax</name>
    <name type="common">Nematode worm</name>
    <dbReference type="NCBI Taxonomy" id="13658"/>
    <lineage>
        <taxon>Eukaryota</taxon>
        <taxon>Metazoa</taxon>
        <taxon>Ecdysozoa</taxon>
        <taxon>Nematoda</taxon>
        <taxon>Enoplea</taxon>
        <taxon>Dorylaimia</taxon>
        <taxon>Mermithida</taxon>
        <taxon>Mermithoidea</taxon>
        <taxon>Mermithidae</taxon>
        <taxon>Romanomermis</taxon>
    </lineage>
</organism>
<evidence type="ECO:0000256" key="1">
    <source>
        <dbReference type="ARBA" id="ARBA00022741"/>
    </source>
</evidence>
<dbReference type="Proteomes" id="UP000887565">
    <property type="component" value="Unplaced"/>
</dbReference>
<proteinExistence type="predicted"/>
<dbReference type="InterPro" id="IPR041679">
    <property type="entry name" value="DNA2/NAM7-like_C"/>
</dbReference>
<dbReference type="GO" id="GO:0043139">
    <property type="term" value="F:5'-3' DNA helicase activity"/>
    <property type="evidence" value="ECO:0007669"/>
    <property type="project" value="TreeGrafter"/>
</dbReference>
<keyword evidence="2" id="KW-0378">Hydrolase</keyword>
<sequence>MHIPYMLLNQQYQMHSVIGSIVSDLMYGNRVQKCTKKVIEDHILPLPESFLTMMTGYSIAWIHIATEESVDKNSRSMQNIGEAIACINLAASLIGQHKMCSDHIIIIMSYSTQGQESNIVIYDIVWSNQYLIIGFLENFKCLNVAIS</sequence>
<dbReference type="InterPro" id="IPR050534">
    <property type="entry name" value="Coronavir_polyprotein_1ab"/>
</dbReference>